<feature type="compositionally biased region" description="Basic and acidic residues" evidence="3">
    <location>
        <begin position="190"/>
        <end position="208"/>
    </location>
</feature>
<evidence type="ECO:0000256" key="2">
    <source>
        <dbReference type="ARBA" id="ARBA00022679"/>
    </source>
</evidence>
<dbReference type="Gene3D" id="3.40.50.2000">
    <property type="entry name" value="Glycogen Phosphorylase B"/>
    <property type="match status" value="2"/>
</dbReference>
<feature type="transmembrane region" description="Helical" evidence="4">
    <location>
        <begin position="94"/>
        <end position="113"/>
    </location>
</feature>
<evidence type="ECO:0000256" key="4">
    <source>
        <dbReference type="SAM" id="Phobius"/>
    </source>
</evidence>
<name>A0A2H0REX8_9BACT</name>
<keyword evidence="1" id="KW-0328">Glycosyltransferase</keyword>
<dbReference type="PANTHER" id="PTHR12526">
    <property type="entry name" value="GLYCOSYLTRANSFERASE"/>
    <property type="match status" value="1"/>
</dbReference>
<dbReference type="GO" id="GO:0016757">
    <property type="term" value="F:glycosyltransferase activity"/>
    <property type="evidence" value="ECO:0007669"/>
    <property type="project" value="UniProtKB-KW"/>
</dbReference>
<proteinExistence type="predicted"/>
<dbReference type="EMBL" id="PCYI01000014">
    <property type="protein sequence ID" value="PIR44946.1"/>
    <property type="molecule type" value="Genomic_DNA"/>
</dbReference>
<evidence type="ECO:0000259" key="6">
    <source>
        <dbReference type="Pfam" id="PF13439"/>
    </source>
</evidence>
<dbReference type="AlphaFoldDB" id="A0A2H0REX8"/>
<keyword evidence="2" id="KW-0808">Transferase</keyword>
<feature type="domain" description="Glycosyltransferase subfamily 4-like N-terminal" evidence="6">
    <location>
        <begin position="17"/>
        <end position="186"/>
    </location>
</feature>
<feature type="region of interest" description="Disordered" evidence="3">
    <location>
        <begin position="190"/>
        <end position="211"/>
    </location>
</feature>
<dbReference type="InterPro" id="IPR028098">
    <property type="entry name" value="Glyco_trans_4-like_N"/>
</dbReference>
<dbReference type="InterPro" id="IPR001296">
    <property type="entry name" value="Glyco_trans_1"/>
</dbReference>
<evidence type="ECO:0008006" key="9">
    <source>
        <dbReference type="Google" id="ProtNLM"/>
    </source>
</evidence>
<dbReference type="Pfam" id="PF00534">
    <property type="entry name" value="Glycos_transf_1"/>
    <property type="match status" value="1"/>
</dbReference>
<evidence type="ECO:0000259" key="5">
    <source>
        <dbReference type="Pfam" id="PF00534"/>
    </source>
</evidence>
<dbReference type="Proteomes" id="UP000228767">
    <property type="component" value="Unassembled WGS sequence"/>
</dbReference>
<protein>
    <recommendedName>
        <fullName evidence="9">Glycosyl transferase family 1 domain-containing protein</fullName>
    </recommendedName>
</protein>
<dbReference type="CDD" id="cd03801">
    <property type="entry name" value="GT4_PimA-like"/>
    <property type="match status" value="1"/>
</dbReference>
<evidence type="ECO:0000313" key="7">
    <source>
        <dbReference type="EMBL" id="PIR44946.1"/>
    </source>
</evidence>
<reference evidence="7 8" key="1">
    <citation type="submission" date="2017-09" db="EMBL/GenBank/DDBJ databases">
        <title>Depth-based differentiation of microbial function through sediment-hosted aquifers and enrichment of novel symbionts in the deep terrestrial subsurface.</title>
        <authorList>
            <person name="Probst A.J."/>
            <person name="Ladd B."/>
            <person name="Jarett J.K."/>
            <person name="Geller-Mcgrath D.E."/>
            <person name="Sieber C.M."/>
            <person name="Emerson J.B."/>
            <person name="Anantharaman K."/>
            <person name="Thomas B.C."/>
            <person name="Malmstrom R."/>
            <person name="Stieglmeier M."/>
            <person name="Klingl A."/>
            <person name="Woyke T."/>
            <person name="Ryan C.M."/>
            <person name="Banfield J.F."/>
        </authorList>
    </citation>
    <scope>NUCLEOTIDE SEQUENCE [LARGE SCALE GENOMIC DNA]</scope>
    <source>
        <strain evidence="7">CG10_big_fil_rev_8_21_14_0_10_51_16</strain>
    </source>
</reference>
<comment type="caution">
    <text evidence="7">The sequence shown here is derived from an EMBL/GenBank/DDBJ whole genome shotgun (WGS) entry which is preliminary data.</text>
</comment>
<accession>A0A2H0REX8</accession>
<sequence>MKRVLIISLAWYPFESGAESSPRTITEHLGDEYQFDVITYRFKKEWSKVESLTQPHKTALCNGQSCVYRVGGVNKYDWMIRAFFKAMFLHRKNAYSLVWPIMAAYAGGVAYWFKRAYPQVPLLLTLQEGDPLEHIMRRVGFTRPFFCDLFRRADAVQAISNYLADLAKQLGFLGLPVVVPNGVDIEKFKARNSKHETNHKDQDLKNKNGDSASLQTTDYKLKTEKEIVLINTSRLVYKNAHDIVIRALVHLPEQVIYENVSQQGDLRDELLALAKREGVAHRVFLEPALSLDDIPAWLATGDIFVRPSRSEGLGTSFLEAMAAGLPVVATPVGGIPDFLADGVTGLFAKVDDPESVADCVKRLIADEQLRERLRENARRMVRERYTWDVVAIKMRALLSSILA</sequence>
<gene>
    <name evidence="7" type="ORF">COV10_01940</name>
</gene>
<evidence type="ECO:0000256" key="3">
    <source>
        <dbReference type="SAM" id="MobiDB-lite"/>
    </source>
</evidence>
<keyword evidence="4" id="KW-0812">Transmembrane</keyword>
<keyword evidence="4" id="KW-1133">Transmembrane helix</keyword>
<organism evidence="7 8">
    <name type="scientific">Candidatus Vogelbacteria bacterium CG10_big_fil_rev_8_21_14_0_10_51_16</name>
    <dbReference type="NCBI Taxonomy" id="1975045"/>
    <lineage>
        <taxon>Bacteria</taxon>
        <taxon>Candidatus Vogeliibacteriota</taxon>
    </lineage>
</organism>
<dbReference type="SUPFAM" id="SSF53756">
    <property type="entry name" value="UDP-Glycosyltransferase/glycogen phosphorylase"/>
    <property type="match status" value="1"/>
</dbReference>
<dbReference type="PANTHER" id="PTHR12526:SF510">
    <property type="entry name" value="D-INOSITOL 3-PHOSPHATE GLYCOSYLTRANSFERASE"/>
    <property type="match status" value="1"/>
</dbReference>
<evidence type="ECO:0000256" key="1">
    <source>
        <dbReference type="ARBA" id="ARBA00022676"/>
    </source>
</evidence>
<dbReference type="Pfam" id="PF13439">
    <property type="entry name" value="Glyco_transf_4"/>
    <property type="match status" value="1"/>
</dbReference>
<keyword evidence="4" id="KW-0472">Membrane</keyword>
<feature type="domain" description="Glycosyl transferase family 1" evidence="5">
    <location>
        <begin position="222"/>
        <end position="379"/>
    </location>
</feature>
<evidence type="ECO:0000313" key="8">
    <source>
        <dbReference type="Proteomes" id="UP000228767"/>
    </source>
</evidence>